<dbReference type="PANTHER" id="PTHR42680">
    <property type="entry name" value="DCTP DEAMINASE"/>
    <property type="match status" value="1"/>
</dbReference>
<organism evidence="3 4">
    <name type="scientific">Methanoculleus sediminis</name>
    <dbReference type="NCBI Taxonomy" id="1550566"/>
    <lineage>
        <taxon>Archaea</taxon>
        <taxon>Methanobacteriati</taxon>
        <taxon>Methanobacteriota</taxon>
        <taxon>Stenosarchaea group</taxon>
        <taxon>Methanomicrobia</taxon>
        <taxon>Methanomicrobiales</taxon>
        <taxon>Methanomicrobiaceae</taxon>
        <taxon>Methanoculleus</taxon>
    </lineage>
</organism>
<proteinExistence type="predicted"/>
<evidence type="ECO:0000256" key="1">
    <source>
        <dbReference type="ARBA" id="ARBA00022801"/>
    </source>
</evidence>
<dbReference type="AlphaFoldDB" id="A0A0H1R230"/>
<keyword evidence="1" id="KW-0378">Hydrolase</keyword>
<dbReference type="EMBL" id="JXOJ01000001">
    <property type="protein sequence ID" value="KLK89198.1"/>
    <property type="molecule type" value="Genomic_DNA"/>
</dbReference>
<dbReference type="STRING" id="1550566.SZ63_01810"/>
<dbReference type="RefSeq" id="WP_048180154.1">
    <property type="nucleotide sequence ID" value="NZ_JXOJ01000001.1"/>
</dbReference>
<dbReference type="Proteomes" id="UP000035301">
    <property type="component" value="Unassembled WGS sequence"/>
</dbReference>
<dbReference type="GO" id="GO:0008829">
    <property type="term" value="F:dCTP deaminase activity"/>
    <property type="evidence" value="ECO:0007669"/>
    <property type="project" value="InterPro"/>
</dbReference>
<name>A0A0H1R230_9EURY</name>
<dbReference type="SUPFAM" id="SSF51283">
    <property type="entry name" value="dUTPase-like"/>
    <property type="match status" value="1"/>
</dbReference>
<dbReference type="PATRIC" id="fig|1550566.3.peg.380"/>
<reference evidence="3 4" key="1">
    <citation type="journal article" date="2015" name="Int. J. Syst. Evol. Microbiol.">
        <title>Methanoculleus sediminis sp. nov., a methanogen from sediments near a submarine mud volcano.</title>
        <authorList>
            <person name="Chen S.C."/>
            <person name="Chen M.F."/>
            <person name="Lai M.C."/>
            <person name="Weng C.Y."/>
            <person name="Wu S.Y."/>
            <person name="Lin S."/>
            <person name="Yang T.F."/>
            <person name="Chen P.C."/>
        </authorList>
    </citation>
    <scope>NUCLEOTIDE SEQUENCE [LARGE SCALE GENOMIC DNA]</scope>
    <source>
        <strain evidence="3 4">S3Fa</strain>
    </source>
</reference>
<dbReference type="PANTHER" id="PTHR42680:SF3">
    <property type="entry name" value="DCTP DEAMINASE"/>
    <property type="match status" value="1"/>
</dbReference>
<dbReference type="InterPro" id="IPR033704">
    <property type="entry name" value="dUTPase_trimeric"/>
</dbReference>
<dbReference type="InterPro" id="IPR011962">
    <property type="entry name" value="dCTP_deaminase"/>
</dbReference>
<dbReference type="Gene3D" id="2.70.40.10">
    <property type="match status" value="2"/>
</dbReference>
<dbReference type="InterPro" id="IPR036157">
    <property type="entry name" value="dUTPase-like_sf"/>
</dbReference>
<gene>
    <name evidence="3" type="ORF">SZ63_01810</name>
</gene>
<dbReference type="GO" id="GO:0006229">
    <property type="term" value="P:dUTP biosynthetic process"/>
    <property type="evidence" value="ECO:0007669"/>
    <property type="project" value="InterPro"/>
</dbReference>
<evidence type="ECO:0000313" key="3">
    <source>
        <dbReference type="EMBL" id="KLK89198.1"/>
    </source>
</evidence>
<sequence>MIISSSEIVRRLQDGDLVIEPYHGASQQPASYDLRAAEEIVLPRGACTLVPSIERVELPRDLAATLRCRSSLARRGVLLGGGFVDPGFRGQLTLCLTNAGAEEIRLSKGDRIVQMILQEVLNGDRLYQGRYQDSVGTVHTR</sequence>
<dbReference type="CDD" id="cd07557">
    <property type="entry name" value="trimeric_dUTPase"/>
    <property type="match status" value="1"/>
</dbReference>
<protein>
    <submittedName>
        <fullName evidence="3">Deoxycytidine triphosphate deaminase</fullName>
    </submittedName>
</protein>
<evidence type="ECO:0000313" key="4">
    <source>
        <dbReference type="Proteomes" id="UP000035301"/>
    </source>
</evidence>
<comment type="caution">
    <text evidence="3">The sequence shown here is derived from an EMBL/GenBank/DDBJ whole genome shotgun (WGS) entry which is preliminary data.</text>
</comment>
<evidence type="ECO:0000256" key="2">
    <source>
        <dbReference type="ARBA" id="ARBA00023080"/>
    </source>
</evidence>
<keyword evidence="4" id="KW-1185">Reference proteome</keyword>
<dbReference type="Pfam" id="PF22769">
    <property type="entry name" value="DCD"/>
    <property type="match status" value="1"/>
</dbReference>
<accession>A0A0H1R230</accession>
<keyword evidence="2" id="KW-0546">Nucleotide metabolism</keyword>
<dbReference type="OrthoDB" id="33242at2157"/>